<dbReference type="PANTHER" id="PTHR31209:SF0">
    <property type="entry name" value="METALLOENZYME DOMAIN-CONTAINING PROTEIN"/>
    <property type="match status" value="1"/>
</dbReference>
<keyword evidence="5" id="KW-0324">Glycolysis</keyword>
<protein>
    <submittedName>
        <fullName evidence="8">Putative 2,3-bisphosphoglycerate-independent phosphoglycerate mutase 1</fullName>
    </submittedName>
</protein>
<evidence type="ECO:0000256" key="4">
    <source>
        <dbReference type="ARBA" id="ARBA00005524"/>
    </source>
</evidence>
<accession>A0A0G0YHU7</accession>
<dbReference type="SUPFAM" id="SSF53649">
    <property type="entry name" value="Alkaline phosphatase-like"/>
    <property type="match status" value="1"/>
</dbReference>
<feature type="domain" description="Metalloenzyme" evidence="7">
    <location>
        <begin position="4"/>
        <end position="402"/>
    </location>
</feature>
<comment type="pathway">
    <text evidence="3">Carbohydrate degradation.</text>
</comment>
<dbReference type="Proteomes" id="UP000033869">
    <property type="component" value="Unassembled WGS sequence"/>
</dbReference>
<dbReference type="InterPro" id="IPR017850">
    <property type="entry name" value="Alkaline_phosphatase_core_sf"/>
</dbReference>
<dbReference type="EMBL" id="LCBL01000003">
    <property type="protein sequence ID" value="KKS09106.1"/>
    <property type="molecule type" value="Genomic_DNA"/>
</dbReference>
<feature type="compositionally biased region" description="Basic and acidic residues" evidence="6">
    <location>
        <begin position="171"/>
        <end position="185"/>
    </location>
</feature>
<dbReference type="PIRSF" id="PIRSF006392">
    <property type="entry name" value="IPGAM_arch"/>
    <property type="match status" value="1"/>
</dbReference>
<dbReference type="Pfam" id="PF10143">
    <property type="entry name" value="PhosphMutase"/>
    <property type="match status" value="1"/>
</dbReference>
<evidence type="ECO:0000256" key="2">
    <source>
        <dbReference type="ARBA" id="ARBA00002315"/>
    </source>
</evidence>
<organism evidence="8 9">
    <name type="scientific">candidate division CPR2 bacterium GW2011_GWC1_41_48</name>
    <dbReference type="NCBI Taxonomy" id="1618344"/>
    <lineage>
        <taxon>Bacteria</taxon>
        <taxon>Bacteria division CPR2</taxon>
    </lineage>
</organism>
<comment type="caution">
    <text evidence="8">The sequence shown here is derived from an EMBL/GenBank/DDBJ whole genome shotgun (WGS) entry which is preliminary data.</text>
</comment>
<evidence type="ECO:0000313" key="9">
    <source>
        <dbReference type="Proteomes" id="UP000033869"/>
    </source>
</evidence>
<feature type="region of interest" description="Disordered" evidence="6">
    <location>
        <begin position="164"/>
        <end position="186"/>
    </location>
</feature>
<comment type="function">
    <text evidence="2">Catalyzes the interconversion of 2-phosphoglycerate and 3-phosphoglycerate.</text>
</comment>
<dbReference type="GO" id="GO:0046872">
    <property type="term" value="F:metal ion binding"/>
    <property type="evidence" value="ECO:0007669"/>
    <property type="project" value="InterPro"/>
</dbReference>
<dbReference type="CDD" id="cd16011">
    <property type="entry name" value="iPGM_like"/>
    <property type="match status" value="1"/>
</dbReference>
<gene>
    <name evidence="8" type="ORF">UU65_C0003G0161</name>
</gene>
<comment type="similarity">
    <text evidence="4">Belongs to the BPG-independent phosphoglycerate mutase family. A-PGAM subfamily.</text>
</comment>
<sequence>MAFKKILFVILDGLGDRPIKNLEGKTPLEAARTPNMDFFAQNGICGVQNALPKGVYPTSEECHLALFGYHYIKDYPGRGVLEALGLGIKLNPGDLALRVDFGTVDEDLRVVDPRAGNISRTIEFSEAIGTREVDGFNFEIYSGLAHRGVLIISGKDLSENVHAHSSMVSDTDPHKDGPHKKDAKVLHPQPLDSSQASVKTAKALWKYQLEVNKYLNTLPLNEERIKKGLLPVNFLLTRGSGTFFKVPSYKEKYGLRAAAVAGAPLYIGIARYLGMDFIKVNGANGLSSSNYKSKVVAAKKALKNHDFVYLHFKAVDTCAEERGDYMEKKILIEKIDRELKAFRKLKNTLIFISGDHTTACELQDHAEDPVPFLIYDGKNRDSICEFGETGCRFGALKHLRGREIFKTVLKKSGRITTHV</sequence>
<dbReference type="Gene3D" id="3.40.720.10">
    <property type="entry name" value="Alkaline Phosphatase, subunit A"/>
    <property type="match status" value="2"/>
</dbReference>
<evidence type="ECO:0000256" key="5">
    <source>
        <dbReference type="ARBA" id="ARBA00023152"/>
    </source>
</evidence>
<reference evidence="8 9" key="1">
    <citation type="journal article" date="2015" name="Nature">
        <title>rRNA introns, odd ribosomes, and small enigmatic genomes across a large radiation of phyla.</title>
        <authorList>
            <person name="Brown C.T."/>
            <person name="Hug L.A."/>
            <person name="Thomas B.C."/>
            <person name="Sharon I."/>
            <person name="Castelle C.J."/>
            <person name="Singh A."/>
            <person name="Wilkins M.J."/>
            <person name="Williams K.H."/>
            <person name="Banfield J.F."/>
        </authorList>
    </citation>
    <scope>NUCLEOTIDE SEQUENCE [LARGE SCALE GENOMIC DNA]</scope>
</reference>
<dbReference type="GO" id="GO:0006096">
    <property type="term" value="P:glycolytic process"/>
    <property type="evidence" value="ECO:0007669"/>
    <property type="project" value="UniProtKB-KW"/>
</dbReference>
<proteinExistence type="inferred from homology"/>
<evidence type="ECO:0000256" key="1">
    <source>
        <dbReference type="ARBA" id="ARBA00000370"/>
    </source>
</evidence>
<evidence type="ECO:0000256" key="6">
    <source>
        <dbReference type="SAM" id="MobiDB-lite"/>
    </source>
</evidence>
<dbReference type="AlphaFoldDB" id="A0A0G0YHU7"/>
<evidence type="ECO:0000256" key="3">
    <source>
        <dbReference type="ARBA" id="ARBA00004921"/>
    </source>
</evidence>
<dbReference type="InterPro" id="IPR004456">
    <property type="entry name" value="Pglycerate_mutase_ApgM"/>
</dbReference>
<evidence type="ECO:0000313" key="8">
    <source>
        <dbReference type="EMBL" id="KKS09106.1"/>
    </source>
</evidence>
<dbReference type="InterPro" id="IPR006124">
    <property type="entry name" value="Metalloenzyme"/>
</dbReference>
<dbReference type="Pfam" id="PF01676">
    <property type="entry name" value="Metalloenzyme"/>
    <property type="match status" value="1"/>
</dbReference>
<dbReference type="PANTHER" id="PTHR31209">
    <property type="entry name" value="COFACTOR-INDEPENDENT PHOSPHOGLYCERATE MUTASE"/>
    <property type="match status" value="1"/>
</dbReference>
<name>A0A0G0YHU7_UNCC2</name>
<dbReference type="GO" id="GO:0004619">
    <property type="term" value="F:phosphoglycerate mutase activity"/>
    <property type="evidence" value="ECO:0007669"/>
    <property type="project" value="UniProtKB-EC"/>
</dbReference>
<evidence type="ECO:0000259" key="7">
    <source>
        <dbReference type="Pfam" id="PF01676"/>
    </source>
</evidence>
<comment type="catalytic activity">
    <reaction evidence="1">
        <text>(2R)-2-phosphoglycerate = (2R)-3-phosphoglycerate</text>
        <dbReference type="Rhea" id="RHEA:15901"/>
        <dbReference type="ChEBI" id="CHEBI:58272"/>
        <dbReference type="ChEBI" id="CHEBI:58289"/>
        <dbReference type="EC" id="5.4.2.12"/>
    </reaction>
</comment>
<dbReference type="NCBIfam" id="TIGR00306">
    <property type="entry name" value="apgM"/>
    <property type="match status" value="1"/>
</dbReference>